<proteinExistence type="predicted"/>
<organism evidence="1 2">
    <name type="scientific">Pseudocercospora fijiensis (strain CIRAD86)</name>
    <name type="common">Black leaf streak disease fungus</name>
    <name type="synonym">Mycosphaerella fijiensis</name>
    <dbReference type="NCBI Taxonomy" id="383855"/>
    <lineage>
        <taxon>Eukaryota</taxon>
        <taxon>Fungi</taxon>
        <taxon>Dikarya</taxon>
        <taxon>Ascomycota</taxon>
        <taxon>Pezizomycotina</taxon>
        <taxon>Dothideomycetes</taxon>
        <taxon>Dothideomycetidae</taxon>
        <taxon>Mycosphaerellales</taxon>
        <taxon>Mycosphaerellaceae</taxon>
        <taxon>Pseudocercospora</taxon>
    </lineage>
</organism>
<name>N1Q9D4_PSEFD</name>
<dbReference type="KEGG" id="pfj:MYCFIDRAFT_170943"/>
<dbReference type="EMBL" id="KB446555">
    <property type="protein sequence ID" value="EME89484.1"/>
    <property type="molecule type" value="Genomic_DNA"/>
</dbReference>
<evidence type="ECO:0000313" key="2">
    <source>
        <dbReference type="Proteomes" id="UP000016932"/>
    </source>
</evidence>
<sequence length="173" mass="19072">MKRNGSEQRTLTVAIFLRYLFWPHEASSCVPIGETGLRSCKPYCRTEVLTLPLDRVIGSTFHSSHHRGHKASFSEIATGRTFAYDGDSHLACLRAPTRERSHACGPNVDDEARVQTVLMHASQLKSIPFWLKADHKKLEYVSLEGEGEGEEEGCILSGMELLGLSAQTTPSAG</sequence>
<evidence type="ECO:0000313" key="1">
    <source>
        <dbReference type="EMBL" id="EME89484.1"/>
    </source>
</evidence>
<dbReference type="HOGENOM" id="CLU_1548288_0_0_1"/>
<dbReference type="Proteomes" id="UP000016932">
    <property type="component" value="Unassembled WGS sequence"/>
</dbReference>
<protein>
    <submittedName>
        <fullName evidence="1">Uncharacterized protein</fullName>
    </submittedName>
</protein>
<dbReference type="GeneID" id="19332558"/>
<keyword evidence="2" id="KW-1185">Reference proteome</keyword>
<gene>
    <name evidence="1" type="ORF">MYCFIDRAFT_170943</name>
</gene>
<dbReference type="VEuPathDB" id="FungiDB:MYCFIDRAFT_170943"/>
<dbReference type="RefSeq" id="XP_007922089.1">
    <property type="nucleotide sequence ID" value="XM_007923898.1"/>
</dbReference>
<reference evidence="1 2" key="1">
    <citation type="journal article" date="2012" name="PLoS Pathog.">
        <title>Diverse lifestyles and strategies of plant pathogenesis encoded in the genomes of eighteen Dothideomycetes fungi.</title>
        <authorList>
            <person name="Ohm R.A."/>
            <person name="Feau N."/>
            <person name="Henrissat B."/>
            <person name="Schoch C.L."/>
            <person name="Horwitz B.A."/>
            <person name="Barry K.W."/>
            <person name="Condon B.J."/>
            <person name="Copeland A.C."/>
            <person name="Dhillon B."/>
            <person name="Glaser F."/>
            <person name="Hesse C.N."/>
            <person name="Kosti I."/>
            <person name="LaButti K."/>
            <person name="Lindquist E.A."/>
            <person name="Lucas S."/>
            <person name="Salamov A.A."/>
            <person name="Bradshaw R.E."/>
            <person name="Ciuffetti L."/>
            <person name="Hamelin R.C."/>
            <person name="Kema G.H.J."/>
            <person name="Lawrence C."/>
            <person name="Scott J.A."/>
            <person name="Spatafora J.W."/>
            <person name="Turgeon B.G."/>
            <person name="de Wit P.J.G.M."/>
            <person name="Zhong S."/>
            <person name="Goodwin S.B."/>
            <person name="Grigoriev I.V."/>
        </authorList>
    </citation>
    <scope>NUCLEOTIDE SEQUENCE [LARGE SCALE GENOMIC DNA]</scope>
    <source>
        <strain evidence="1 2">CIRAD86</strain>
    </source>
</reference>
<accession>N1Q9D4</accession>
<dbReference type="AlphaFoldDB" id="N1Q9D4"/>